<dbReference type="GO" id="GO:0010436">
    <property type="term" value="F:carotenoid dioxygenase activity"/>
    <property type="evidence" value="ECO:0007669"/>
    <property type="project" value="TreeGrafter"/>
</dbReference>
<name>A0A9D5CS22_9LILI</name>
<comment type="similarity">
    <text evidence="1">Belongs to the carotenoid oxygenase family.</text>
</comment>
<evidence type="ECO:0000313" key="8">
    <source>
        <dbReference type="Proteomes" id="UP001085076"/>
    </source>
</evidence>
<dbReference type="Proteomes" id="UP001085076">
    <property type="component" value="Miscellaneous, Linkage group lg03"/>
</dbReference>
<evidence type="ECO:0000256" key="1">
    <source>
        <dbReference type="ARBA" id="ARBA00006787"/>
    </source>
</evidence>
<comment type="caution">
    <text evidence="7">The sequence shown here is derived from an EMBL/GenBank/DDBJ whole genome shotgun (WGS) entry which is preliminary data.</text>
</comment>
<evidence type="ECO:0000256" key="6">
    <source>
        <dbReference type="SAM" id="MobiDB-lite"/>
    </source>
</evidence>
<keyword evidence="3" id="KW-0560">Oxidoreductase</keyword>
<keyword evidence="8" id="KW-1185">Reference proteome</keyword>
<dbReference type="PANTHER" id="PTHR10543:SF101">
    <property type="entry name" value="9-CIS-EPOXYCAROTENOID DIOXYGENASE NCED6, CHLOROPLASTIC"/>
    <property type="match status" value="1"/>
</dbReference>
<keyword evidence="2 5" id="KW-0479">Metal-binding</keyword>
<evidence type="ECO:0000313" key="7">
    <source>
        <dbReference type="EMBL" id="KAJ0978403.1"/>
    </source>
</evidence>
<keyword evidence="4 5" id="KW-0408">Iron</keyword>
<dbReference type="EMBL" id="JAGGNH010000003">
    <property type="protein sequence ID" value="KAJ0978403.1"/>
    <property type="molecule type" value="Genomic_DNA"/>
</dbReference>
<dbReference type="GO" id="GO:0016121">
    <property type="term" value="P:carotene catabolic process"/>
    <property type="evidence" value="ECO:0007669"/>
    <property type="project" value="TreeGrafter"/>
</dbReference>
<dbReference type="Pfam" id="PF03055">
    <property type="entry name" value="RPE65"/>
    <property type="match status" value="1"/>
</dbReference>
<reference evidence="7" key="1">
    <citation type="submission" date="2021-03" db="EMBL/GenBank/DDBJ databases">
        <authorList>
            <person name="Li Z."/>
            <person name="Yang C."/>
        </authorList>
    </citation>
    <scope>NUCLEOTIDE SEQUENCE</scope>
    <source>
        <strain evidence="7">Dzin_1.0</strain>
        <tissue evidence="7">Leaf</tissue>
    </source>
</reference>
<dbReference type="GO" id="GO:0009570">
    <property type="term" value="C:chloroplast stroma"/>
    <property type="evidence" value="ECO:0007669"/>
    <property type="project" value="TreeGrafter"/>
</dbReference>
<evidence type="ECO:0008006" key="9">
    <source>
        <dbReference type="Google" id="ProtNLM"/>
    </source>
</evidence>
<feature type="region of interest" description="Disordered" evidence="6">
    <location>
        <begin position="29"/>
        <end position="50"/>
    </location>
</feature>
<dbReference type="InterPro" id="IPR004294">
    <property type="entry name" value="Carotenoid_Oase"/>
</dbReference>
<organism evidence="7 8">
    <name type="scientific">Dioscorea zingiberensis</name>
    <dbReference type="NCBI Taxonomy" id="325984"/>
    <lineage>
        <taxon>Eukaryota</taxon>
        <taxon>Viridiplantae</taxon>
        <taxon>Streptophyta</taxon>
        <taxon>Embryophyta</taxon>
        <taxon>Tracheophyta</taxon>
        <taxon>Spermatophyta</taxon>
        <taxon>Magnoliopsida</taxon>
        <taxon>Liliopsida</taxon>
        <taxon>Dioscoreales</taxon>
        <taxon>Dioscoreaceae</taxon>
        <taxon>Dioscorea</taxon>
    </lineage>
</organism>
<accession>A0A9D5CS22</accession>
<dbReference type="PANTHER" id="PTHR10543">
    <property type="entry name" value="BETA-CAROTENE DIOXYGENASE"/>
    <property type="match status" value="1"/>
</dbReference>
<proteinExistence type="inferred from homology"/>
<evidence type="ECO:0000256" key="3">
    <source>
        <dbReference type="ARBA" id="ARBA00022964"/>
    </source>
</evidence>
<comment type="cofactor">
    <cofactor evidence="5">
        <name>Fe(2+)</name>
        <dbReference type="ChEBI" id="CHEBI:29033"/>
    </cofactor>
    <text evidence="5">Binds 1 Fe(2+) ion per subunit.</text>
</comment>
<gene>
    <name evidence="7" type="ORF">J5N97_013877</name>
</gene>
<dbReference type="GO" id="GO:0046872">
    <property type="term" value="F:metal ion binding"/>
    <property type="evidence" value="ECO:0007669"/>
    <property type="project" value="UniProtKB-KW"/>
</dbReference>
<sequence length="197" mass="21112">MRDPEGERFFRVEGLGDVVEGGVEGSGVGAGVGGDGGGEAAETAEDGVEEVEVGGGAVVEGGGEAGDGGAPYLDVGLPMTENFIVIPDQQVVFDAASMLHARSPFRYDPTKTSRLGVLPKYDKDETRIKWFSIPDCFCFHYWNAWEISDDDECTVVVIGSCMSPPDTVFSDGDDAESMKCELTEIRLNMRTGRREGE</sequence>
<keyword evidence="3" id="KW-0223">Dioxygenase</keyword>
<evidence type="ECO:0000256" key="2">
    <source>
        <dbReference type="ARBA" id="ARBA00022723"/>
    </source>
</evidence>
<evidence type="ECO:0000256" key="4">
    <source>
        <dbReference type="ARBA" id="ARBA00023004"/>
    </source>
</evidence>
<dbReference type="OrthoDB" id="1069523at2759"/>
<protein>
    <recommendedName>
        <fullName evidence="9">9-cis-epoxycarotenoid dioxygenase</fullName>
    </recommendedName>
</protein>
<evidence type="ECO:0000256" key="5">
    <source>
        <dbReference type="PIRSR" id="PIRSR604294-1"/>
    </source>
</evidence>
<reference evidence="7" key="2">
    <citation type="journal article" date="2022" name="Hortic Res">
        <title>The genome of Dioscorea zingiberensis sheds light on the biosynthesis, origin and evolution of the medicinally important diosgenin saponins.</title>
        <authorList>
            <person name="Li Y."/>
            <person name="Tan C."/>
            <person name="Li Z."/>
            <person name="Guo J."/>
            <person name="Li S."/>
            <person name="Chen X."/>
            <person name="Wang C."/>
            <person name="Dai X."/>
            <person name="Yang H."/>
            <person name="Song W."/>
            <person name="Hou L."/>
            <person name="Xu J."/>
            <person name="Tong Z."/>
            <person name="Xu A."/>
            <person name="Yuan X."/>
            <person name="Wang W."/>
            <person name="Yang Q."/>
            <person name="Chen L."/>
            <person name="Sun Z."/>
            <person name="Wang K."/>
            <person name="Pan B."/>
            <person name="Chen J."/>
            <person name="Bao Y."/>
            <person name="Liu F."/>
            <person name="Qi X."/>
            <person name="Gang D.R."/>
            <person name="Wen J."/>
            <person name="Li J."/>
        </authorList>
    </citation>
    <scope>NUCLEOTIDE SEQUENCE</scope>
    <source>
        <strain evidence="7">Dzin_1.0</strain>
    </source>
</reference>
<feature type="binding site" evidence="5">
    <location>
        <position position="140"/>
    </location>
    <ligand>
        <name>Fe cation</name>
        <dbReference type="ChEBI" id="CHEBI:24875"/>
        <note>catalytic</note>
    </ligand>
</feature>
<dbReference type="AlphaFoldDB" id="A0A9D5CS22"/>
<feature type="compositionally biased region" description="Gly residues" evidence="6">
    <location>
        <begin position="29"/>
        <end position="39"/>
    </location>
</feature>